<dbReference type="OMA" id="NYVHILT"/>
<proteinExistence type="predicted"/>
<reference evidence="1 2" key="1">
    <citation type="journal article" date="2017" name="Plant Biotechnol. J.">
        <title>A comprehensive draft genome sequence for lupin (Lupinus angustifolius), an emerging health food: insights into plant-microbe interactions and legume evolution.</title>
        <authorList>
            <person name="Hane J.K."/>
            <person name="Ming Y."/>
            <person name="Kamphuis L.G."/>
            <person name="Nelson M.N."/>
            <person name="Garg G."/>
            <person name="Atkins C.A."/>
            <person name="Bayer P.E."/>
            <person name="Bravo A."/>
            <person name="Bringans S."/>
            <person name="Cannon S."/>
            <person name="Edwards D."/>
            <person name="Foley R."/>
            <person name="Gao L.L."/>
            <person name="Harrison M.J."/>
            <person name="Huang W."/>
            <person name="Hurgobin B."/>
            <person name="Li S."/>
            <person name="Liu C.W."/>
            <person name="McGrath A."/>
            <person name="Morahan G."/>
            <person name="Murray J."/>
            <person name="Weller J."/>
            <person name="Jian J."/>
            <person name="Singh K.B."/>
        </authorList>
    </citation>
    <scope>NUCLEOTIDE SEQUENCE [LARGE SCALE GENOMIC DNA]</scope>
    <source>
        <strain evidence="2">cv. Tanjil</strain>
        <tissue evidence="1">Whole plant</tissue>
    </source>
</reference>
<dbReference type="EMBL" id="KV862266">
    <property type="protein sequence ID" value="OIV89639.1"/>
    <property type="molecule type" value="Genomic_DNA"/>
</dbReference>
<evidence type="ECO:0000313" key="1">
    <source>
        <dbReference type="EMBL" id="OIV89639.1"/>
    </source>
</evidence>
<evidence type="ECO:0000313" key="2">
    <source>
        <dbReference type="Proteomes" id="UP000188354"/>
    </source>
</evidence>
<sequence>MDSNSRVSVVCLEHILTTDIGVYDVVVLPSFVSSTDNYVHILTKMTRHSVNGVLHSYLTKRDTELAGPLVEILEQCGQKVPPTMKSLQHQT</sequence>
<dbReference type="STRING" id="3871.A0A1J7FNZ0"/>
<accession>A0A1J7FNZ0</accession>
<dbReference type="Gramene" id="OIV89639">
    <property type="protein sequence ID" value="OIV89639"/>
    <property type="gene ID" value="TanjilG_12725"/>
</dbReference>
<name>A0A1J7FNZ0_LUPAN</name>
<keyword evidence="2" id="KW-1185">Reference proteome</keyword>
<gene>
    <name evidence="1" type="ORF">TanjilG_12725</name>
</gene>
<dbReference type="Proteomes" id="UP000188354">
    <property type="component" value="Unassembled WGS sequence"/>
</dbReference>
<protein>
    <submittedName>
        <fullName evidence="1">Uncharacterized protein</fullName>
    </submittedName>
</protein>
<dbReference type="AlphaFoldDB" id="A0A1J7FNZ0"/>
<organism evidence="1 2">
    <name type="scientific">Lupinus angustifolius</name>
    <name type="common">Narrow-leaved blue lupine</name>
    <dbReference type="NCBI Taxonomy" id="3871"/>
    <lineage>
        <taxon>Eukaryota</taxon>
        <taxon>Viridiplantae</taxon>
        <taxon>Streptophyta</taxon>
        <taxon>Embryophyta</taxon>
        <taxon>Tracheophyta</taxon>
        <taxon>Spermatophyta</taxon>
        <taxon>Magnoliopsida</taxon>
        <taxon>eudicotyledons</taxon>
        <taxon>Gunneridae</taxon>
        <taxon>Pentapetalae</taxon>
        <taxon>rosids</taxon>
        <taxon>fabids</taxon>
        <taxon>Fabales</taxon>
        <taxon>Fabaceae</taxon>
        <taxon>Papilionoideae</taxon>
        <taxon>50 kb inversion clade</taxon>
        <taxon>genistoids sensu lato</taxon>
        <taxon>core genistoids</taxon>
        <taxon>Genisteae</taxon>
        <taxon>Lupinus</taxon>
    </lineage>
</organism>